<dbReference type="EC" id="2.3.1.180" evidence="5"/>
<dbReference type="STRING" id="398512.Bccel_2234"/>
<evidence type="ECO:0000259" key="3">
    <source>
        <dbReference type="Pfam" id="PF08541"/>
    </source>
</evidence>
<accession>A0A0L6JMH1</accession>
<dbReference type="Gene3D" id="3.40.47.10">
    <property type="match status" value="1"/>
</dbReference>
<dbReference type="AlphaFoldDB" id="A0A0L6JMH1"/>
<feature type="domain" description="Beta-ketoacyl-[acyl-carrier-protein] synthase III C-terminal" evidence="3">
    <location>
        <begin position="256"/>
        <end position="344"/>
    </location>
</feature>
<sequence>MSQKNFYFPKLKKKNINRYCEIRSIASFVPETAISTDEIIKNYGLAFKSPAIIKSVGVDKRHVADEIFEDSDLLCHAAQKCLNRCSFEPDCLSRIFVNKYIGDNILPMTASNLKKKLGNRKAIQAFDIDGGISSFLIAFDLISKYINTGDEHILLASGGIVNRMVSKTDPRVAFLFGDASTAVLFSHSSEKHILASYFYSNCEFYELSYAISPLTIADMGLNTDLPALYDTYRMDNWKKAEEFYRQASIAVSNSLLEESGLSLKEIDMVLVTENNRRIWEITLETLGLSEDKSISLIKDYGNTMSAMLPLQLDFGFSQGKIEKGMTIMMISHGEGISGGGIIYRV</sequence>
<evidence type="ECO:0000259" key="4">
    <source>
        <dbReference type="Pfam" id="PF08545"/>
    </source>
</evidence>
<dbReference type="EMBL" id="LGTC01000001">
    <property type="protein sequence ID" value="KNY26969.1"/>
    <property type="molecule type" value="Genomic_DNA"/>
</dbReference>
<evidence type="ECO:0000256" key="1">
    <source>
        <dbReference type="ARBA" id="ARBA00022679"/>
    </source>
</evidence>
<dbReference type="GO" id="GO:0006633">
    <property type="term" value="P:fatty acid biosynthetic process"/>
    <property type="evidence" value="ECO:0007669"/>
    <property type="project" value="InterPro"/>
</dbReference>
<evidence type="ECO:0000256" key="2">
    <source>
        <dbReference type="ARBA" id="ARBA00023315"/>
    </source>
</evidence>
<protein>
    <submittedName>
        <fullName evidence="5">Beta-ketoacyl-acyl-carrier-protein synthase III</fullName>
        <ecNumber evidence="5">2.3.1.180</ecNumber>
    </submittedName>
</protein>
<keyword evidence="1 5" id="KW-0808">Transferase</keyword>
<dbReference type="PANTHER" id="PTHR34069:SF2">
    <property type="entry name" value="BETA-KETOACYL-[ACYL-CARRIER-PROTEIN] SYNTHASE III"/>
    <property type="match status" value="1"/>
</dbReference>
<dbReference type="InterPro" id="IPR013747">
    <property type="entry name" value="ACP_syn_III_C"/>
</dbReference>
<dbReference type="PANTHER" id="PTHR34069">
    <property type="entry name" value="3-OXOACYL-[ACYL-CARRIER-PROTEIN] SYNTHASE 3"/>
    <property type="match status" value="1"/>
</dbReference>
<evidence type="ECO:0000313" key="6">
    <source>
        <dbReference type="Proteomes" id="UP000036923"/>
    </source>
</evidence>
<dbReference type="Pfam" id="PF08545">
    <property type="entry name" value="ACP_syn_III"/>
    <property type="match status" value="1"/>
</dbReference>
<dbReference type="SUPFAM" id="SSF53901">
    <property type="entry name" value="Thiolase-like"/>
    <property type="match status" value="1"/>
</dbReference>
<reference evidence="6" key="1">
    <citation type="submission" date="2015-07" db="EMBL/GenBank/DDBJ databases">
        <title>Near-Complete Genome Sequence of the Cellulolytic Bacterium Bacteroides (Pseudobacteroides) cellulosolvens ATCC 35603.</title>
        <authorList>
            <person name="Dassa B."/>
            <person name="Utturkar S.M."/>
            <person name="Klingeman D.M."/>
            <person name="Hurt R.A."/>
            <person name="Keller M."/>
            <person name="Xu J."/>
            <person name="Reddy Y.H.K."/>
            <person name="Borovok I."/>
            <person name="Grinberg I.R."/>
            <person name="Lamed R."/>
            <person name="Zhivin O."/>
            <person name="Bayer E.A."/>
            <person name="Brown S.D."/>
        </authorList>
    </citation>
    <scope>NUCLEOTIDE SEQUENCE [LARGE SCALE GENOMIC DNA]</scope>
    <source>
        <strain evidence="6">DSM 2933</strain>
    </source>
</reference>
<dbReference type="Pfam" id="PF08541">
    <property type="entry name" value="ACP_syn_III_C"/>
    <property type="match status" value="1"/>
</dbReference>
<dbReference type="GO" id="GO:0044550">
    <property type="term" value="P:secondary metabolite biosynthetic process"/>
    <property type="evidence" value="ECO:0007669"/>
    <property type="project" value="TreeGrafter"/>
</dbReference>
<dbReference type="OrthoDB" id="2079211at2"/>
<dbReference type="Proteomes" id="UP000036923">
    <property type="component" value="Unassembled WGS sequence"/>
</dbReference>
<feature type="domain" description="Beta-ketoacyl-[acyl-carrier-protein] synthase III N-terminal" evidence="4">
    <location>
        <begin position="126"/>
        <end position="200"/>
    </location>
</feature>
<keyword evidence="2 5" id="KW-0012">Acyltransferase</keyword>
<dbReference type="InterPro" id="IPR016039">
    <property type="entry name" value="Thiolase-like"/>
</dbReference>
<dbReference type="InterPro" id="IPR013751">
    <property type="entry name" value="ACP_syn_III_N"/>
</dbReference>
<dbReference type="RefSeq" id="WP_036947318.1">
    <property type="nucleotide sequence ID" value="NZ_KN050765.1"/>
</dbReference>
<organism evidence="5 6">
    <name type="scientific">Pseudobacteroides cellulosolvens ATCC 35603 = DSM 2933</name>
    <dbReference type="NCBI Taxonomy" id="398512"/>
    <lineage>
        <taxon>Bacteria</taxon>
        <taxon>Bacillati</taxon>
        <taxon>Bacillota</taxon>
        <taxon>Clostridia</taxon>
        <taxon>Eubacteriales</taxon>
        <taxon>Oscillospiraceae</taxon>
        <taxon>Pseudobacteroides</taxon>
    </lineage>
</organism>
<evidence type="ECO:0000313" key="5">
    <source>
        <dbReference type="EMBL" id="KNY26969.1"/>
    </source>
</evidence>
<dbReference type="GO" id="GO:0033818">
    <property type="term" value="F:beta-ketoacyl-acyl-carrier-protein synthase III activity"/>
    <property type="evidence" value="ECO:0007669"/>
    <property type="project" value="UniProtKB-EC"/>
</dbReference>
<keyword evidence="6" id="KW-1185">Reference proteome</keyword>
<comment type="caution">
    <text evidence="5">The sequence shown here is derived from an EMBL/GenBank/DDBJ whole genome shotgun (WGS) entry which is preliminary data.</text>
</comment>
<dbReference type="PATRIC" id="fig|398512.5.peg.2329"/>
<proteinExistence type="predicted"/>
<dbReference type="eggNOG" id="COG0332">
    <property type="taxonomic scope" value="Bacteria"/>
</dbReference>
<gene>
    <name evidence="5" type="ORF">Bccel_2234</name>
</gene>
<name>A0A0L6JMH1_9FIRM</name>
<dbReference type="GO" id="GO:0004315">
    <property type="term" value="F:3-oxoacyl-[acyl-carrier-protein] synthase activity"/>
    <property type="evidence" value="ECO:0007669"/>
    <property type="project" value="InterPro"/>
</dbReference>